<name>A0A916JGG6_9BACT</name>
<accession>A0A916JGG6</accession>
<comment type="caution">
    <text evidence="1">The sequence shown here is derived from an EMBL/GenBank/DDBJ whole genome shotgun (WGS) entry which is preliminary data.</text>
</comment>
<dbReference type="PROSITE" id="PS51257">
    <property type="entry name" value="PROKAR_LIPOPROTEIN"/>
    <property type="match status" value="1"/>
</dbReference>
<dbReference type="Pfam" id="PF25594">
    <property type="entry name" value="GldB_lipo"/>
    <property type="match status" value="1"/>
</dbReference>
<reference evidence="1" key="1">
    <citation type="submission" date="2021-04" db="EMBL/GenBank/DDBJ databases">
        <authorList>
            <person name="Rodrigo-Torres L."/>
            <person name="Arahal R. D."/>
            <person name="Lucena T."/>
        </authorList>
    </citation>
    <scope>NUCLEOTIDE SEQUENCE</scope>
    <source>
        <strain evidence="1">CECT 9275</strain>
    </source>
</reference>
<proteinExistence type="predicted"/>
<dbReference type="InterPro" id="IPR019853">
    <property type="entry name" value="GldB-like"/>
</dbReference>
<dbReference type="AlphaFoldDB" id="A0A916JGG6"/>
<dbReference type="Proteomes" id="UP000680038">
    <property type="component" value="Unassembled WGS sequence"/>
</dbReference>
<dbReference type="EMBL" id="CAJRAF010000002">
    <property type="protein sequence ID" value="CAG5009046.1"/>
    <property type="molecule type" value="Genomic_DNA"/>
</dbReference>
<dbReference type="RefSeq" id="WP_215240786.1">
    <property type="nucleotide sequence ID" value="NZ_CAJRAF010000002.1"/>
</dbReference>
<evidence type="ECO:0000313" key="2">
    <source>
        <dbReference type="Proteomes" id="UP000680038"/>
    </source>
</evidence>
<gene>
    <name evidence="1" type="ORF">DYBT9275_04411</name>
</gene>
<keyword evidence="2" id="KW-1185">Reference proteome</keyword>
<sequence length="336" mass="38298">MFDKIKYLFWMGVAGILLSCGDSQKGQADFSATKVALSADNLDEELFRAGSVKDVENFLDNHSYLRAGYFTDFQGDSTQLAAHLFEVLGNKDFRSFKSEVDSIIGDKKTVILDPLAAAFERIRENYPSFRSPKIKFIMTGFTGNDLYITDSLIVIGLDYFGGAAARFRPNVFDYQLRRYQKESIVPAILFYMSGKYNKLNPADHTLLADMIGYGKSFEFVKQVLPECPDSLVLGYSEENLQRTYNSQKDIWAYFITNKLLYEKNDLKKQKYIGERPFTVEIGNEVPGGIGRWLGWRIVNKFATEHPELSLPELMNIDNAGYLFQESGYKGEKDEDE</sequence>
<organism evidence="1 2">
    <name type="scientific">Dyadobacter helix</name>
    <dbReference type="NCBI Taxonomy" id="2822344"/>
    <lineage>
        <taxon>Bacteria</taxon>
        <taxon>Pseudomonadati</taxon>
        <taxon>Bacteroidota</taxon>
        <taxon>Cytophagia</taxon>
        <taxon>Cytophagales</taxon>
        <taxon>Spirosomataceae</taxon>
        <taxon>Dyadobacter</taxon>
    </lineage>
</organism>
<evidence type="ECO:0000313" key="1">
    <source>
        <dbReference type="EMBL" id="CAG5009046.1"/>
    </source>
</evidence>
<evidence type="ECO:0008006" key="3">
    <source>
        <dbReference type="Google" id="ProtNLM"/>
    </source>
</evidence>
<protein>
    <recommendedName>
        <fullName evidence="3">Gliding motility protein</fullName>
    </recommendedName>
</protein>